<feature type="region of interest" description="Disordered" evidence="1">
    <location>
        <begin position="58"/>
        <end position="97"/>
    </location>
</feature>
<proteinExistence type="predicted"/>
<keyword evidence="3" id="KW-1185">Reference proteome</keyword>
<evidence type="ECO:0000256" key="1">
    <source>
        <dbReference type="SAM" id="MobiDB-lite"/>
    </source>
</evidence>
<gene>
    <name evidence="2" type="primary">LOC101253674</name>
</gene>
<accession>A0A3Q7GHH6</accession>
<protein>
    <submittedName>
        <fullName evidence="2">Uncharacterized protein</fullName>
    </submittedName>
</protein>
<dbReference type="EnsemblPlants" id="Solyc03g116630.3.1">
    <property type="protein sequence ID" value="Solyc03g116630.3.1"/>
    <property type="gene ID" value="Solyc03g116630.3"/>
</dbReference>
<dbReference type="RefSeq" id="XP_004235963.1">
    <property type="nucleotide sequence ID" value="XM_004235915.5"/>
</dbReference>
<dbReference type="InParanoid" id="A0A3Q7GHH6"/>
<feature type="compositionally biased region" description="Basic residues" evidence="1">
    <location>
        <begin position="62"/>
        <end position="75"/>
    </location>
</feature>
<dbReference type="GeneID" id="101253674"/>
<dbReference type="FunCoup" id="A0A3Q7GHH6">
    <property type="interactions" value="221"/>
</dbReference>
<evidence type="ECO:0000313" key="2">
    <source>
        <dbReference type="EnsemblPlants" id="Solyc03g116630.3.1"/>
    </source>
</evidence>
<dbReference type="PANTHER" id="PTHR33564:SF15">
    <property type="entry name" value="PROTEIN, PUTATIVE-RELATED"/>
    <property type="match status" value="1"/>
</dbReference>
<name>A0A3Q7GHH6_SOLLC</name>
<dbReference type="PaxDb" id="4081-Solyc03g116630.2.1"/>
<dbReference type="AlphaFoldDB" id="A0A3Q7GHH6"/>
<dbReference type="Proteomes" id="UP000004994">
    <property type="component" value="Chromosome 3"/>
</dbReference>
<evidence type="ECO:0000313" key="3">
    <source>
        <dbReference type="Proteomes" id="UP000004994"/>
    </source>
</evidence>
<dbReference type="KEGG" id="sly:101253674"/>
<dbReference type="OMA" id="TRIKSCG"/>
<dbReference type="PANTHER" id="PTHR33564">
    <property type="entry name" value="TRANSMEMBRANE PROTEIN"/>
    <property type="match status" value="1"/>
</dbReference>
<reference evidence="2" key="2">
    <citation type="submission" date="2019-01" db="UniProtKB">
        <authorList>
            <consortium name="EnsemblPlants"/>
        </authorList>
    </citation>
    <scope>IDENTIFICATION</scope>
    <source>
        <strain evidence="2">cv. Heinz 1706</strain>
    </source>
</reference>
<reference evidence="2" key="1">
    <citation type="journal article" date="2012" name="Nature">
        <title>The tomato genome sequence provides insights into fleshy fruit evolution.</title>
        <authorList>
            <consortium name="Tomato Genome Consortium"/>
        </authorList>
    </citation>
    <scope>NUCLEOTIDE SEQUENCE [LARGE SCALE GENOMIC DNA]</scope>
    <source>
        <strain evidence="2">cv. Heinz 1706</strain>
    </source>
</reference>
<sequence>MSSMLGSQGFVLATAMAVSAGTVILLDLFRVKYFPATHLSDQQQDYPHNEKQILKSCLSSAGKKKDKTRKKKKKVQFAADVKSSSGNGEEYRRKQMRKFTESRIKSCGNEIVGMPGNRMALYTGILKDRVQRMGFSH</sequence>
<dbReference type="Gramene" id="Solyc03g116630.3.1">
    <property type="protein sequence ID" value="Solyc03g116630.3.1"/>
    <property type="gene ID" value="Solyc03g116630.3"/>
</dbReference>
<dbReference type="OrthoDB" id="695890at2759"/>
<organism evidence="2">
    <name type="scientific">Solanum lycopersicum</name>
    <name type="common">Tomato</name>
    <name type="synonym">Lycopersicon esculentum</name>
    <dbReference type="NCBI Taxonomy" id="4081"/>
    <lineage>
        <taxon>Eukaryota</taxon>
        <taxon>Viridiplantae</taxon>
        <taxon>Streptophyta</taxon>
        <taxon>Embryophyta</taxon>
        <taxon>Tracheophyta</taxon>
        <taxon>Spermatophyta</taxon>
        <taxon>Magnoliopsida</taxon>
        <taxon>eudicotyledons</taxon>
        <taxon>Gunneridae</taxon>
        <taxon>Pentapetalae</taxon>
        <taxon>asterids</taxon>
        <taxon>lamiids</taxon>
        <taxon>Solanales</taxon>
        <taxon>Solanaceae</taxon>
        <taxon>Solanoideae</taxon>
        <taxon>Solaneae</taxon>
        <taxon>Solanum</taxon>
        <taxon>Solanum subgen. Lycopersicon</taxon>
    </lineage>
</organism>